<dbReference type="EMBL" id="JASPKY010000321">
    <property type="protein sequence ID" value="KAK9708814.1"/>
    <property type="molecule type" value="Genomic_DNA"/>
</dbReference>
<organism evidence="2 3">
    <name type="scientific">Popillia japonica</name>
    <name type="common">Japanese beetle</name>
    <dbReference type="NCBI Taxonomy" id="7064"/>
    <lineage>
        <taxon>Eukaryota</taxon>
        <taxon>Metazoa</taxon>
        <taxon>Ecdysozoa</taxon>
        <taxon>Arthropoda</taxon>
        <taxon>Hexapoda</taxon>
        <taxon>Insecta</taxon>
        <taxon>Pterygota</taxon>
        <taxon>Neoptera</taxon>
        <taxon>Endopterygota</taxon>
        <taxon>Coleoptera</taxon>
        <taxon>Polyphaga</taxon>
        <taxon>Scarabaeiformia</taxon>
        <taxon>Scarabaeidae</taxon>
        <taxon>Rutelinae</taxon>
        <taxon>Popillia</taxon>
    </lineage>
</organism>
<evidence type="ECO:0000256" key="1">
    <source>
        <dbReference type="SAM" id="Coils"/>
    </source>
</evidence>
<dbReference type="Proteomes" id="UP001458880">
    <property type="component" value="Unassembled WGS sequence"/>
</dbReference>
<evidence type="ECO:0000313" key="2">
    <source>
        <dbReference type="EMBL" id="KAK9708814.1"/>
    </source>
</evidence>
<protein>
    <submittedName>
        <fullName evidence="2">Uncharacterized protein</fullName>
    </submittedName>
</protein>
<reference evidence="2 3" key="1">
    <citation type="journal article" date="2024" name="BMC Genomics">
        <title>De novo assembly and annotation of Popillia japonica's genome with initial clues to its potential as an invasive pest.</title>
        <authorList>
            <person name="Cucini C."/>
            <person name="Boschi S."/>
            <person name="Funari R."/>
            <person name="Cardaioli E."/>
            <person name="Iannotti N."/>
            <person name="Marturano G."/>
            <person name="Paoli F."/>
            <person name="Bruttini M."/>
            <person name="Carapelli A."/>
            <person name="Frati F."/>
            <person name="Nardi F."/>
        </authorList>
    </citation>
    <scope>NUCLEOTIDE SEQUENCE [LARGE SCALE GENOMIC DNA]</scope>
    <source>
        <strain evidence="2">DMR45628</strain>
    </source>
</reference>
<name>A0AAW1JXP5_POPJA</name>
<sequence>MFSCAQAKSKKQQLAAQLDDLQYYLENTLSRTDDILLRHSNFENGTDINVTPRRRTSTSSNSVTYQQIFANLEELESALLTKNWNRNTRKPKVKEKEELESKYEKTESEVVNLRHNNLILDVQKNPIHRDKIEKLETQYVDLYGTYKRTIRQSQESMEKMKLQYDKLAEEQKYKVSELLEEIASLKEMHGSFNQQIQNIKLEHEEREEIMMKLIEKLQEENKELKANKT</sequence>
<accession>A0AAW1JXP5</accession>
<comment type="caution">
    <text evidence="2">The sequence shown here is derived from an EMBL/GenBank/DDBJ whole genome shotgun (WGS) entry which is preliminary data.</text>
</comment>
<keyword evidence="3" id="KW-1185">Reference proteome</keyword>
<feature type="coiled-coil region" evidence="1">
    <location>
        <begin position="150"/>
        <end position="227"/>
    </location>
</feature>
<gene>
    <name evidence="2" type="ORF">QE152_g27008</name>
</gene>
<dbReference type="AlphaFoldDB" id="A0AAW1JXP5"/>
<evidence type="ECO:0000313" key="3">
    <source>
        <dbReference type="Proteomes" id="UP001458880"/>
    </source>
</evidence>
<proteinExistence type="predicted"/>
<keyword evidence="1" id="KW-0175">Coiled coil</keyword>